<keyword evidence="5" id="KW-0694">RNA-binding</keyword>
<protein>
    <submittedName>
        <fullName evidence="7">NADP-dependent oxidoreductase</fullName>
    </submittedName>
</protein>
<dbReference type="Gene3D" id="3.40.50.720">
    <property type="entry name" value="NAD(P)-binding Rossmann-like Domain"/>
    <property type="match status" value="1"/>
</dbReference>
<keyword evidence="8" id="KW-1185">Reference proteome</keyword>
<dbReference type="InterPro" id="IPR020843">
    <property type="entry name" value="ER"/>
</dbReference>
<evidence type="ECO:0000313" key="7">
    <source>
        <dbReference type="EMBL" id="QBD76751.1"/>
    </source>
</evidence>
<evidence type="ECO:0000256" key="1">
    <source>
        <dbReference type="ARBA" id="ARBA00004496"/>
    </source>
</evidence>
<dbReference type="GO" id="GO:0005737">
    <property type="term" value="C:cytoplasm"/>
    <property type="evidence" value="ECO:0007669"/>
    <property type="project" value="UniProtKB-SubCell"/>
</dbReference>
<dbReference type="EMBL" id="CP035758">
    <property type="protein sequence ID" value="QBD76751.1"/>
    <property type="molecule type" value="Genomic_DNA"/>
</dbReference>
<comment type="subcellular location">
    <subcellularLocation>
        <location evidence="1">Cytoplasm</location>
    </subcellularLocation>
</comment>
<keyword evidence="3" id="KW-0963">Cytoplasm</keyword>
<evidence type="ECO:0000313" key="8">
    <source>
        <dbReference type="Proteomes" id="UP000290365"/>
    </source>
</evidence>
<dbReference type="PANTHER" id="PTHR44154">
    <property type="entry name" value="QUINONE OXIDOREDUCTASE"/>
    <property type="match status" value="1"/>
</dbReference>
<proteinExistence type="predicted"/>
<dbReference type="GO" id="GO:0003723">
    <property type="term" value="F:RNA binding"/>
    <property type="evidence" value="ECO:0007669"/>
    <property type="project" value="UniProtKB-KW"/>
</dbReference>
<dbReference type="Proteomes" id="UP000290365">
    <property type="component" value="Chromosome"/>
</dbReference>
<dbReference type="PROSITE" id="PS01162">
    <property type="entry name" value="QOR_ZETA_CRYSTAL"/>
    <property type="match status" value="1"/>
</dbReference>
<evidence type="ECO:0000256" key="3">
    <source>
        <dbReference type="ARBA" id="ARBA00022490"/>
    </source>
</evidence>
<feature type="domain" description="Enoyl reductase (ER)" evidence="6">
    <location>
        <begin position="15"/>
        <end position="318"/>
    </location>
</feature>
<dbReference type="SUPFAM" id="SSF50129">
    <property type="entry name" value="GroES-like"/>
    <property type="match status" value="1"/>
</dbReference>
<dbReference type="Gene3D" id="3.90.180.10">
    <property type="entry name" value="Medium-chain alcohol dehydrogenases, catalytic domain"/>
    <property type="match status" value="1"/>
</dbReference>
<comment type="subunit">
    <text evidence="2">Homotetramer.</text>
</comment>
<dbReference type="InterPro" id="IPR051603">
    <property type="entry name" value="Zinc-ADH_QOR/CCCR"/>
</dbReference>
<dbReference type="InterPro" id="IPR013154">
    <property type="entry name" value="ADH-like_N"/>
</dbReference>
<dbReference type="AlphaFoldDB" id="A0A4V0YYM6"/>
<dbReference type="InterPro" id="IPR002364">
    <property type="entry name" value="Quin_OxRdtase/zeta-crystal_CS"/>
</dbReference>
<dbReference type="SUPFAM" id="SSF51735">
    <property type="entry name" value="NAD(P)-binding Rossmann-fold domains"/>
    <property type="match status" value="1"/>
</dbReference>
<keyword evidence="4" id="KW-0521">NADP</keyword>
<evidence type="ECO:0000256" key="4">
    <source>
        <dbReference type="ARBA" id="ARBA00022857"/>
    </source>
</evidence>
<dbReference type="GO" id="GO:0016491">
    <property type="term" value="F:oxidoreductase activity"/>
    <property type="evidence" value="ECO:0007669"/>
    <property type="project" value="InterPro"/>
</dbReference>
<sequence length="322" mass="34474">MTEQIMQAIRVYQYGGPEQLKLEDIPRPEPGLGEVLIRIHTAGVLPAEWKMRQGFFQTIFPASFPYIPGSAMAGVIEEVGPGVVSFQKGQAVFGRSTHGAYAEYTTTEVEPPALKPNTFSLLALKPKELSFAEAATLSGGATIAWTGLFGDGQLQKGQSVLIHGAAGGVGLFAVQFARWKGANVIATTSTANVNFVRALGAETVIDYTKTPFEQVVHNVDLVLDTIGGETLERSMHVLKAGGTLISLLEQPDQEKALALGISARKNSFAPTSEHLRSIANLIAEEKVKPVVGKLFPLHEAQQAHILSQSGHGRGRIVLQITA</sequence>
<dbReference type="KEGG" id="kbs:EPA93_12340"/>
<dbReference type="Pfam" id="PF08240">
    <property type="entry name" value="ADH_N"/>
    <property type="match status" value="1"/>
</dbReference>
<name>A0A4V0YYM6_KTERU</name>
<dbReference type="OrthoDB" id="9792162at2"/>
<dbReference type="GO" id="GO:0008270">
    <property type="term" value="F:zinc ion binding"/>
    <property type="evidence" value="ECO:0007669"/>
    <property type="project" value="InterPro"/>
</dbReference>
<dbReference type="InterPro" id="IPR036291">
    <property type="entry name" value="NAD(P)-bd_dom_sf"/>
</dbReference>
<dbReference type="Pfam" id="PF13602">
    <property type="entry name" value="ADH_zinc_N_2"/>
    <property type="match status" value="1"/>
</dbReference>
<reference evidence="7 8" key="1">
    <citation type="submission" date="2019-01" db="EMBL/GenBank/DDBJ databases">
        <title>Ktedonosporobacter rubrisoli SCAWS-G2.</title>
        <authorList>
            <person name="Huang Y."/>
            <person name="Yan B."/>
        </authorList>
    </citation>
    <scope>NUCLEOTIDE SEQUENCE [LARGE SCALE GENOMIC DNA]</scope>
    <source>
        <strain evidence="7 8">SCAWS-G2</strain>
    </source>
</reference>
<gene>
    <name evidence="7" type="ORF">EPA93_12340</name>
</gene>
<dbReference type="InterPro" id="IPR011032">
    <property type="entry name" value="GroES-like_sf"/>
</dbReference>
<evidence type="ECO:0000259" key="6">
    <source>
        <dbReference type="SMART" id="SM00829"/>
    </source>
</evidence>
<dbReference type="RefSeq" id="WP_129887815.1">
    <property type="nucleotide sequence ID" value="NZ_CP035758.1"/>
</dbReference>
<dbReference type="CDD" id="cd05289">
    <property type="entry name" value="MDR_like_2"/>
    <property type="match status" value="1"/>
</dbReference>
<evidence type="ECO:0000256" key="2">
    <source>
        <dbReference type="ARBA" id="ARBA00011881"/>
    </source>
</evidence>
<organism evidence="7 8">
    <name type="scientific">Ktedonosporobacter rubrisoli</name>
    <dbReference type="NCBI Taxonomy" id="2509675"/>
    <lineage>
        <taxon>Bacteria</taxon>
        <taxon>Bacillati</taxon>
        <taxon>Chloroflexota</taxon>
        <taxon>Ktedonobacteria</taxon>
        <taxon>Ktedonobacterales</taxon>
        <taxon>Ktedonosporobacteraceae</taxon>
        <taxon>Ktedonosporobacter</taxon>
    </lineage>
</organism>
<accession>A0A4V0YYM6</accession>
<dbReference type="SMART" id="SM00829">
    <property type="entry name" value="PKS_ER"/>
    <property type="match status" value="1"/>
</dbReference>
<evidence type="ECO:0000256" key="5">
    <source>
        <dbReference type="ARBA" id="ARBA00022884"/>
    </source>
</evidence>
<dbReference type="PANTHER" id="PTHR44154:SF1">
    <property type="entry name" value="QUINONE OXIDOREDUCTASE"/>
    <property type="match status" value="1"/>
</dbReference>